<dbReference type="EMBL" id="JBJVNI010000001">
    <property type="protein sequence ID" value="MFM9607541.1"/>
    <property type="molecule type" value="Genomic_DNA"/>
</dbReference>
<protein>
    <submittedName>
        <fullName evidence="2">HAD family hydrolase</fullName>
    </submittedName>
</protein>
<evidence type="ECO:0000313" key="2">
    <source>
        <dbReference type="EMBL" id="MFM9607541.1"/>
    </source>
</evidence>
<dbReference type="GO" id="GO:0016787">
    <property type="term" value="F:hydrolase activity"/>
    <property type="evidence" value="ECO:0007669"/>
    <property type="project" value="UniProtKB-KW"/>
</dbReference>
<comment type="caution">
    <text evidence="2">The sequence shown here is derived from an EMBL/GenBank/DDBJ whole genome shotgun (WGS) entry which is preliminary data.</text>
</comment>
<dbReference type="Pfam" id="PF12710">
    <property type="entry name" value="HAD"/>
    <property type="match status" value="1"/>
</dbReference>
<accession>A0ABW9HHY4</accession>
<proteinExistence type="inferred from homology"/>
<dbReference type="Gene3D" id="1.20.1440.100">
    <property type="entry name" value="SG protein - dephosphorylation function"/>
    <property type="match status" value="1"/>
</dbReference>
<keyword evidence="2" id="KW-0378">Hydrolase</keyword>
<sequence>MTVPVAVLDMDGTLVPGFLAGTLLRELRTLPGADHRAVNSALGVLRRYRDREISHETCARAFYPAYARALRDLPAPLLGELGARAWERHRATLFPYARPLVGLLRAHGLVTCLLSGSPAEAIAPAAADLGVDRFWGASAELCAGVATGRLLSGPALPGGKGAVLDGLDRHTPVDWAASFAIGDSASDVETLGRVALPVAFEPDPALRRVAADRGWPVADRDTVLDLAAVLLRGGRSSR</sequence>
<dbReference type="PANTHER" id="PTHR43344">
    <property type="entry name" value="PHOSPHOSERINE PHOSPHATASE"/>
    <property type="match status" value="1"/>
</dbReference>
<comment type="similarity">
    <text evidence="1">Belongs to the HAD-like hydrolase superfamily. SerB family.</text>
</comment>
<gene>
    <name evidence="2" type="ORF">ACKI18_02335</name>
</gene>
<keyword evidence="3" id="KW-1185">Reference proteome</keyword>
<dbReference type="SUPFAM" id="SSF56784">
    <property type="entry name" value="HAD-like"/>
    <property type="match status" value="1"/>
</dbReference>
<name>A0ABW9HHY4_9ACTN</name>
<dbReference type="InterPro" id="IPR023214">
    <property type="entry name" value="HAD_sf"/>
</dbReference>
<dbReference type="RefSeq" id="WP_409120264.1">
    <property type="nucleotide sequence ID" value="NZ_JBJVNI010000001.1"/>
</dbReference>
<dbReference type="Gene3D" id="3.40.50.1000">
    <property type="entry name" value="HAD superfamily/HAD-like"/>
    <property type="match status" value="1"/>
</dbReference>
<evidence type="ECO:0000256" key="1">
    <source>
        <dbReference type="ARBA" id="ARBA00009184"/>
    </source>
</evidence>
<evidence type="ECO:0000313" key="3">
    <source>
        <dbReference type="Proteomes" id="UP001631957"/>
    </source>
</evidence>
<dbReference type="Proteomes" id="UP001631957">
    <property type="component" value="Unassembled WGS sequence"/>
</dbReference>
<organism evidence="2 3">
    <name type="scientific">Streptomyces niveiscabiei</name>
    <dbReference type="NCBI Taxonomy" id="164115"/>
    <lineage>
        <taxon>Bacteria</taxon>
        <taxon>Bacillati</taxon>
        <taxon>Actinomycetota</taxon>
        <taxon>Actinomycetes</taxon>
        <taxon>Kitasatosporales</taxon>
        <taxon>Streptomycetaceae</taxon>
        <taxon>Streptomyces</taxon>
    </lineage>
</organism>
<dbReference type="InterPro" id="IPR050582">
    <property type="entry name" value="HAD-like_SerB"/>
</dbReference>
<reference evidence="2 3" key="1">
    <citation type="submission" date="2024-12" db="EMBL/GenBank/DDBJ databases">
        <title>Forecasting of Potato common scab and diversities of Pathogenic streptomyces spp. in china.</title>
        <authorList>
            <person name="Handique U."/>
            <person name="Wu J."/>
        </authorList>
    </citation>
    <scope>NUCLEOTIDE SEQUENCE [LARGE SCALE GENOMIC DNA]</scope>
    <source>
        <strain evidence="2 3">ZRIMU1530</strain>
    </source>
</reference>
<dbReference type="InterPro" id="IPR036412">
    <property type="entry name" value="HAD-like_sf"/>
</dbReference>